<feature type="region of interest" description="Disordered" evidence="1">
    <location>
        <begin position="1"/>
        <end position="61"/>
    </location>
</feature>
<dbReference type="AlphaFoldDB" id="A0AAW0MPZ8"/>
<feature type="region of interest" description="Disordered" evidence="1">
    <location>
        <begin position="131"/>
        <end position="161"/>
    </location>
</feature>
<dbReference type="Proteomes" id="UP001460270">
    <property type="component" value="Unassembled WGS sequence"/>
</dbReference>
<feature type="compositionally biased region" description="Polar residues" evidence="1">
    <location>
        <begin position="1"/>
        <end position="13"/>
    </location>
</feature>
<evidence type="ECO:0000256" key="1">
    <source>
        <dbReference type="SAM" id="MobiDB-lite"/>
    </source>
</evidence>
<organism evidence="2 3">
    <name type="scientific">Mugilogobius chulae</name>
    <name type="common">yellowstripe goby</name>
    <dbReference type="NCBI Taxonomy" id="88201"/>
    <lineage>
        <taxon>Eukaryota</taxon>
        <taxon>Metazoa</taxon>
        <taxon>Chordata</taxon>
        <taxon>Craniata</taxon>
        <taxon>Vertebrata</taxon>
        <taxon>Euteleostomi</taxon>
        <taxon>Actinopterygii</taxon>
        <taxon>Neopterygii</taxon>
        <taxon>Teleostei</taxon>
        <taxon>Neoteleostei</taxon>
        <taxon>Acanthomorphata</taxon>
        <taxon>Gobiaria</taxon>
        <taxon>Gobiiformes</taxon>
        <taxon>Gobioidei</taxon>
        <taxon>Gobiidae</taxon>
        <taxon>Gobionellinae</taxon>
        <taxon>Mugilogobius</taxon>
    </lineage>
</organism>
<evidence type="ECO:0000313" key="3">
    <source>
        <dbReference type="Proteomes" id="UP001460270"/>
    </source>
</evidence>
<name>A0AAW0MPZ8_9GOBI</name>
<keyword evidence="3" id="KW-1185">Reference proteome</keyword>
<sequence>MSLSTLSPHAQSVSRRKLSVSAAFTPPSKTRTDQSKDQSSQTRAKTRTDQSKDQSKTREPPEVIPALVLAWSLALVCVLVFALSDGFRASGEPEQRDNRMTARIRGLSIGTLSHMKPLAAPSSTRLLSVSSTCQERDSSPRTSFNKRPRGSDQKDKGWSTL</sequence>
<accession>A0AAW0MPZ8</accession>
<reference evidence="3" key="1">
    <citation type="submission" date="2024-04" db="EMBL/GenBank/DDBJ databases">
        <title>Salinicola lusitanus LLJ914,a marine bacterium isolated from the Okinawa Trough.</title>
        <authorList>
            <person name="Li J."/>
        </authorList>
    </citation>
    <scope>NUCLEOTIDE SEQUENCE [LARGE SCALE GENOMIC DNA]</scope>
</reference>
<proteinExistence type="predicted"/>
<feature type="compositionally biased region" description="Basic and acidic residues" evidence="1">
    <location>
        <begin position="149"/>
        <end position="161"/>
    </location>
</feature>
<feature type="compositionally biased region" description="Basic and acidic residues" evidence="1">
    <location>
        <begin position="46"/>
        <end position="61"/>
    </location>
</feature>
<gene>
    <name evidence="2" type="ORF">WMY93_030650</name>
</gene>
<dbReference type="EMBL" id="JBBPFD010000119">
    <property type="protein sequence ID" value="KAK7880283.1"/>
    <property type="molecule type" value="Genomic_DNA"/>
</dbReference>
<protein>
    <submittedName>
        <fullName evidence="2">Uncharacterized protein</fullName>
    </submittedName>
</protein>
<comment type="caution">
    <text evidence="2">The sequence shown here is derived from an EMBL/GenBank/DDBJ whole genome shotgun (WGS) entry which is preliminary data.</text>
</comment>
<evidence type="ECO:0000313" key="2">
    <source>
        <dbReference type="EMBL" id="KAK7880283.1"/>
    </source>
</evidence>